<reference evidence="3 4" key="2">
    <citation type="journal article" date="2020" name="Int. J. Syst. Evol. Microbiol.">
        <title>Sulfuracidifex tepidarius gen. nov., sp. nov. and transfer of Sulfolobus metallicus Huber and Stetter 1992 to the genus Sulfuracidifex as Sulfuracidifex metallicus comb. nov.</title>
        <authorList>
            <person name="Itoh T."/>
            <person name="Miura T."/>
            <person name="Sakai H.D."/>
            <person name="Kato S."/>
            <person name="Ohkuma M."/>
            <person name="Takashina T."/>
        </authorList>
    </citation>
    <scope>NUCLEOTIDE SEQUENCE</scope>
    <source>
        <strain evidence="2 4">IC-006</strain>
        <strain evidence="3">IC-007</strain>
    </source>
</reference>
<organism evidence="3 5">
    <name type="scientific">Sulfuracidifex tepidarius</name>
    <dbReference type="NCBI Taxonomy" id="1294262"/>
    <lineage>
        <taxon>Archaea</taxon>
        <taxon>Thermoproteota</taxon>
        <taxon>Thermoprotei</taxon>
        <taxon>Sulfolobales</taxon>
        <taxon>Sulfolobaceae</taxon>
        <taxon>Sulfuracidifex</taxon>
    </lineage>
</organism>
<dbReference type="InterPro" id="IPR036318">
    <property type="entry name" value="FAD-bd_PCMH-like_sf"/>
</dbReference>
<dbReference type="InterPro" id="IPR016166">
    <property type="entry name" value="FAD-bd_PCMH"/>
</dbReference>
<dbReference type="GO" id="GO:0071949">
    <property type="term" value="F:FAD binding"/>
    <property type="evidence" value="ECO:0007669"/>
    <property type="project" value="InterPro"/>
</dbReference>
<evidence type="ECO:0000259" key="1">
    <source>
        <dbReference type="PROSITE" id="PS51387"/>
    </source>
</evidence>
<dbReference type="RefSeq" id="WP_149528761.1">
    <property type="nucleotide sequence ID" value="NZ_AP018929.1"/>
</dbReference>
<feature type="domain" description="FAD-binding PCMH-type" evidence="1">
    <location>
        <begin position="41"/>
        <end position="198"/>
    </location>
</feature>
<reference evidence="5" key="1">
    <citation type="submission" date="2018-09" db="EMBL/GenBank/DDBJ databases">
        <title>Complete Genome Sequencing of Sulfolobus sp. JCM 16834.</title>
        <authorList>
            <person name="Kato S."/>
            <person name="Itoh T."/>
            <person name="Ohkuma M."/>
        </authorList>
    </citation>
    <scope>NUCLEOTIDE SEQUENCE [LARGE SCALE GENOMIC DNA]</scope>
    <source>
        <strain evidence="5">IC-007</strain>
    </source>
</reference>
<dbReference type="KEGG" id="step:IC006_2376"/>
<protein>
    <submittedName>
        <fullName evidence="3">D-lactate dehydrogenase</fullName>
    </submittedName>
</protein>
<dbReference type="Gene3D" id="3.30.465.10">
    <property type="match status" value="1"/>
</dbReference>
<dbReference type="Pfam" id="PF01565">
    <property type="entry name" value="FAD_binding_4"/>
    <property type="match status" value="1"/>
</dbReference>
<dbReference type="InterPro" id="IPR006094">
    <property type="entry name" value="Oxid_FAD_bind_N"/>
</dbReference>
<accession>A0A510DXU2</accession>
<evidence type="ECO:0000313" key="3">
    <source>
        <dbReference type="EMBL" id="BBG27822.1"/>
    </source>
</evidence>
<evidence type="ECO:0000313" key="5">
    <source>
        <dbReference type="Proteomes" id="UP000325030"/>
    </source>
</evidence>
<proteinExistence type="predicted"/>
<dbReference type="Gene3D" id="3.30.43.10">
    <property type="entry name" value="Uridine Diphospho-n-acetylenolpyruvylglucosamine Reductase, domain 2"/>
    <property type="match status" value="1"/>
</dbReference>
<dbReference type="Proteomes" id="UP000322983">
    <property type="component" value="Chromosome"/>
</dbReference>
<dbReference type="EMBL" id="AP018929">
    <property type="protein sequence ID" value="BBG25041.1"/>
    <property type="molecule type" value="Genomic_DNA"/>
</dbReference>
<dbReference type="GO" id="GO:1903457">
    <property type="term" value="P:lactate catabolic process"/>
    <property type="evidence" value="ECO:0007669"/>
    <property type="project" value="TreeGrafter"/>
</dbReference>
<accession>A0A510E5L6</accession>
<dbReference type="InterPro" id="IPR016167">
    <property type="entry name" value="FAD-bd_PCMH_sub1"/>
</dbReference>
<dbReference type="GeneID" id="41718681"/>
<dbReference type="OrthoDB" id="26910at2157"/>
<sequence>MDTTFVMERLRKEGVNVTDDSVLVNEKSKDWSFVSPRLSHLSGKADLVAFPKSEEDVVKVVEVALEEHVPLVPRGAGYGTVGGAVPLKGGILIDMSLMKEVISDEDTVRAQAGAPFSFRARVYPTIWSKTSVGGYFCGGSWGIGSYQYGPNWDQVTEIRMVNPKGKLVTLRGGDVKVAAHAEGTTGIVTELKILTRDEEDQSKIILFDSLQDASKFIEKIYDDEVPLYHMTLRSPEMGKATEKSVGYYTGKWELLVVYPKDSTVYFDGMDGSPLWSKRNMFFAAVYVNMHAMRKNVYYSQYHIPIEDMTSAIESVKSAKPIVESEFASDGKAHTYFLTEDVESFLVIEKIMGTSTFNLHDIRIDGRLPRNHLHRIKTYKKAYDKEDLFNPGKVGI</sequence>
<dbReference type="AlphaFoldDB" id="A0A510E5L6"/>
<dbReference type="GO" id="GO:0008720">
    <property type="term" value="F:D-lactate dehydrogenase (NAD+) activity"/>
    <property type="evidence" value="ECO:0007669"/>
    <property type="project" value="TreeGrafter"/>
</dbReference>
<dbReference type="PROSITE" id="PS51387">
    <property type="entry name" value="FAD_PCMH"/>
    <property type="match status" value="1"/>
</dbReference>
<dbReference type="EMBL" id="AP018930">
    <property type="protein sequence ID" value="BBG27822.1"/>
    <property type="molecule type" value="Genomic_DNA"/>
</dbReference>
<dbReference type="PANTHER" id="PTHR11748">
    <property type="entry name" value="D-LACTATE DEHYDROGENASE"/>
    <property type="match status" value="1"/>
</dbReference>
<evidence type="ECO:0000313" key="4">
    <source>
        <dbReference type="Proteomes" id="UP000322983"/>
    </source>
</evidence>
<evidence type="ECO:0000313" key="2">
    <source>
        <dbReference type="EMBL" id="BBG25041.1"/>
    </source>
</evidence>
<gene>
    <name evidence="2" type="ORF">IC006_2376</name>
    <name evidence="3" type="ORF">IC007_2377</name>
</gene>
<dbReference type="GO" id="GO:0004458">
    <property type="term" value="F:D-lactate dehydrogenase (cytochrome) activity"/>
    <property type="evidence" value="ECO:0007669"/>
    <property type="project" value="TreeGrafter"/>
</dbReference>
<dbReference type="STRING" id="1294262.GCA_001316085_02078"/>
<name>A0A510E5L6_9CREN</name>
<dbReference type="Proteomes" id="UP000325030">
    <property type="component" value="Chromosome"/>
</dbReference>
<keyword evidence="4" id="KW-1185">Reference proteome</keyword>
<dbReference type="PANTHER" id="PTHR11748:SF118">
    <property type="entry name" value="ALKYLDIHYDROXYACETONEPHOSPHATE SYNTHASE (PRECURSOR)"/>
    <property type="match status" value="1"/>
</dbReference>
<dbReference type="InterPro" id="IPR016169">
    <property type="entry name" value="FAD-bd_PCMH_sub2"/>
</dbReference>
<dbReference type="SUPFAM" id="SSF56176">
    <property type="entry name" value="FAD-binding/transporter-associated domain-like"/>
    <property type="match status" value="1"/>
</dbReference>